<gene>
    <name evidence="2" type="ORF">G6045_11210</name>
</gene>
<name>A0A6G4XHW5_9ACTN</name>
<keyword evidence="2" id="KW-0489">Methyltransferase</keyword>
<organism evidence="2 3">
    <name type="scientific">Streptomyces mesophilus</name>
    <dbReference type="NCBI Taxonomy" id="1775132"/>
    <lineage>
        <taxon>Bacteria</taxon>
        <taxon>Bacillati</taxon>
        <taxon>Actinomycetota</taxon>
        <taxon>Actinomycetes</taxon>
        <taxon>Kitasatosporales</taxon>
        <taxon>Streptomycetaceae</taxon>
        <taxon>Streptomyces</taxon>
    </lineage>
</organism>
<accession>A0A6G4XHW5</accession>
<evidence type="ECO:0000313" key="2">
    <source>
        <dbReference type="EMBL" id="NGO76231.1"/>
    </source>
</evidence>
<evidence type="ECO:0000259" key="1">
    <source>
        <dbReference type="Pfam" id="PF05050"/>
    </source>
</evidence>
<dbReference type="Gene3D" id="3.40.50.150">
    <property type="entry name" value="Vaccinia Virus protein VP39"/>
    <property type="match status" value="1"/>
</dbReference>
<dbReference type="PANTHER" id="PTHR34203">
    <property type="entry name" value="METHYLTRANSFERASE, FKBM FAMILY PROTEIN"/>
    <property type="match status" value="1"/>
</dbReference>
<dbReference type="Pfam" id="PF05050">
    <property type="entry name" value="Methyltransf_21"/>
    <property type="match status" value="1"/>
</dbReference>
<sequence>MSATALAALKNNAAAPALLRTRDALMRSRAVQRAVRTGTLRGYIPQHVWEHLRPTGVWTVHAPDGAPFWYACDPDDVLAGVVVWSDLAVWEEETHPLLHQLARTARGFLDAGAYAGLYTLLACRANPRLRAVAVEPNPVAQRILRRNIAVNALEDRVRVVPKALSDAPGTARLALPPRITMASLERTADSTHGVDVPVTTGDQAVGEQPIDLVKIDVEGFEPQVLRGLARTLERDRPVLFTECLDARALEQVTATAREFGYTWVRHLGPEGPAPVSPGMSPTAHHRNFLLATGPVPGAGRA</sequence>
<dbReference type="RefSeq" id="WP_165331731.1">
    <property type="nucleotide sequence ID" value="NZ_JAAKZW010000030.1"/>
</dbReference>
<dbReference type="InterPro" id="IPR029063">
    <property type="entry name" value="SAM-dependent_MTases_sf"/>
</dbReference>
<dbReference type="InterPro" id="IPR052514">
    <property type="entry name" value="SAM-dependent_MTase"/>
</dbReference>
<dbReference type="EMBL" id="JAAKZW010000030">
    <property type="protein sequence ID" value="NGO76231.1"/>
    <property type="molecule type" value="Genomic_DNA"/>
</dbReference>
<reference evidence="2 3" key="1">
    <citation type="submission" date="2020-02" db="EMBL/GenBank/DDBJ databases">
        <title>Whole-genome analyses of novel actinobacteria.</title>
        <authorList>
            <person name="Sahin N."/>
            <person name="Tokatli A."/>
        </authorList>
    </citation>
    <scope>NUCLEOTIDE SEQUENCE [LARGE SCALE GENOMIC DNA]</scope>
    <source>
        <strain evidence="2 3">YC504</strain>
    </source>
</reference>
<dbReference type="GO" id="GO:0008168">
    <property type="term" value="F:methyltransferase activity"/>
    <property type="evidence" value="ECO:0007669"/>
    <property type="project" value="UniProtKB-KW"/>
</dbReference>
<keyword evidence="3" id="KW-1185">Reference proteome</keyword>
<protein>
    <submittedName>
        <fullName evidence="2">FkbM family methyltransferase</fullName>
    </submittedName>
</protein>
<dbReference type="AlphaFoldDB" id="A0A6G4XHW5"/>
<feature type="domain" description="Methyltransferase FkbM" evidence="1">
    <location>
        <begin position="110"/>
        <end position="245"/>
    </location>
</feature>
<proteinExistence type="predicted"/>
<evidence type="ECO:0000313" key="3">
    <source>
        <dbReference type="Proteomes" id="UP000481109"/>
    </source>
</evidence>
<comment type="caution">
    <text evidence="2">The sequence shown here is derived from an EMBL/GenBank/DDBJ whole genome shotgun (WGS) entry which is preliminary data.</text>
</comment>
<dbReference type="NCBIfam" id="TIGR01444">
    <property type="entry name" value="fkbM_fam"/>
    <property type="match status" value="1"/>
</dbReference>
<dbReference type="SUPFAM" id="SSF53335">
    <property type="entry name" value="S-adenosyl-L-methionine-dependent methyltransferases"/>
    <property type="match status" value="1"/>
</dbReference>
<keyword evidence="2" id="KW-0808">Transferase</keyword>
<dbReference type="Proteomes" id="UP000481109">
    <property type="component" value="Unassembled WGS sequence"/>
</dbReference>
<dbReference type="GO" id="GO:0032259">
    <property type="term" value="P:methylation"/>
    <property type="evidence" value="ECO:0007669"/>
    <property type="project" value="UniProtKB-KW"/>
</dbReference>
<dbReference type="InterPro" id="IPR006342">
    <property type="entry name" value="FkbM_mtfrase"/>
</dbReference>
<dbReference type="PANTHER" id="PTHR34203:SF15">
    <property type="entry name" value="SLL1173 PROTEIN"/>
    <property type="match status" value="1"/>
</dbReference>